<dbReference type="AlphaFoldDB" id="A0A6H5HVI9"/>
<dbReference type="Proteomes" id="UP000479190">
    <property type="component" value="Unassembled WGS sequence"/>
</dbReference>
<evidence type="ECO:0000313" key="1">
    <source>
        <dbReference type="EMBL" id="CAB0028997.1"/>
    </source>
</evidence>
<accession>A0A6H5HVI9</accession>
<evidence type="ECO:0000313" key="2">
    <source>
        <dbReference type="Proteomes" id="UP000479190"/>
    </source>
</evidence>
<dbReference type="EMBL" id="CADCXV010000227">
    <property type="protein sequence ID" value="CAB0028997.1"/>
    <property type="molecule type" value="Genomic_DNA"/>
</dbReference>
<dbReference type="OrthoDB" id="7744589at2759"/>
<protein>
    <recommendedName>
        <fullName evidence="3">Reverse transcriptase domain-containing protein</fullName>
    </recommendedName>
</protein>
<proteinExistence type="predicted"/>
<evidence type="ECO:0008006" key="3">
    <source>
        <dbReference type="Google" id="ProtNLM"/>
    </source>
</evidence>
<organism evidence="1 2">
    <name type="scientific">Trichogramma brassicae</name>
    <dbReference type="NCBI Taxonomy" id="86971"/>
    <lineage>
        <taxon>Eukaryota</taxon>
        <taxon>Metazoa</taxon>
        <taxon>Ecdysozoa</taxon>
        <taxon>Arthropoda</taxon>
        <taxon>Hexapoda</taxon>
        <taxon>Insecta</taxon>
        <taxon>Pterygota</taxon>
        <taxon>Neoptera</taxon>
        <taxon>Endopterygota</taxon>
        <taxon>Hymenoptera</taxon>
        <taxon>Apocrita</taxon>
        <taxon>Proctotrupomorpha</taxon>
        <taxon>Chalcidoidea</taxon>
        <taxon>Trichogrammatidae</taxon>
        <taxon>Trichogramma</taxon>
    </lineage>
</organism>
<sequence length="287" mass="32759">MEPRHQEILRRRDPRREERVLTRLGGTASTLRAAPDAQHLEYLPGLQLPISARVLDYDTDDGPGSTQRHSRTFRKGSVLGVPILWNVMYDAILRLNFRGHIQYDLKRCHRAGGRHAFTSSAFVTADHKTEALLITSREKMENITITVGDCIIRSSPCIRYLGLHIDSRLRFDQHLRTVREKAAEWLEPSHRSCPTPVGPEVARRDLYADTSSTRSSCRWSAHLEMFRDGDAGLHIRQAKAVHRRESCLRVIRRAHTTSPTTQTYVISGVPPLTLLADERARILPRRP</sequence>
<gene>
    <name evidence="1" type="ORF">TBRA_LOCUS1101</name>
</gene>
<reference evidence="1 2" key="1">
    <citation type="submission" date="2020-02" db="EMBL/GenBank/DDBJ databases">
        <authorList>
            <person name="Ferguson B K."/>
        </authorList>
    </citation>
    <scope>NUCLEOTIDE SEQUENCE [LARGE SCALE GENOMIC DNA]</scope>
</reference>
<name>A0A6H5HVI9_9HYME</name>
<keyword evidence="2" id="KW-1185">Reference proteome</keyword>